<dbReference type="PANTHER" id="PTHR46586:SF3">
    <property type="entry name" value="ANKYRIN REPEAT-CONTAINING PROTEIN"/>
    <property type="match status" value="1"/>
</dbReference>
<accession>A0AAX4PF40</accession>
<dbReference type="PANTHER" id="PTHR46586">
    <property type="entry name" value="ANKYRIN REPEAT-CONTAINING PROTEIN"/>
    <property type="match status" value="1"/>
</dbReference>
<reference evidence="1 2" key="1">
    <citation type="submission" date="2024-03" db="EMBL/GenBank/DDBJ databases">
        <title>Complete genome sequence of the green alga Chloropicon roscoffensis RCC1871.</title>
        <authorList>
            <person name="Lemieux C."/>
            <person name="Pombert J.-F."/>
            <person name="Otis C."/>
            <person name="Turmel M."/>
        </authorList>
    </citation>
    <scope>NUCLEOTIDE SEQUENCE [LARGE SCALE GENOMIC DNA]</scope>
    <source>
        <strain evidence="1 2">RCC1871</strain>
    </source>
</reference>
<dbReference type="AlphaFoldDB" id="A0AAX4PF40"/>
<dbReference type="EMBL" id="CP151510">
    <property type="protein sequence ID" value="WZN64622.1"/>
    <property type="molecule type" value="Genomic_DNA"/>
</dbReference>
<sequence length="290" mass="31718">MATSKGKRKRDGEAPRLPDDAWRRILGDLPADYPLHSVAMVSKQLLRIAREMEGAAQTDLGPLLSMTSVTFSASFLDWLHLCVCGRDDLDEGVQEAVAILAARSPGGLDVLRRSGATLSQELAAAAAEGGQVETLQWLRGRGCPFDESVCATAAEHGRIDALEWLRSQDPPVPFNRWTTHAAALKGRVDTLEWLASKGCPYDSWMLRGAAREGHLGVLKWGRSRGLHWHDDVIPMASAGGHLELIKWASSQGCPMDYRACREAAENGKLEVLNWLKENGCPAFPGEEPEE</sequence>
<evidence type="ECO:0000313" key="2">
    <source>
        <dbReference type="Proteomes" id="UP001472866"/>
    </source>
</evidence>
<proteinExistence type="predicted"/>
<dbReference type="InterPro" id="IPR036770">
    <property type="entry name" value="Ankyrin_rpt-contain_sf"/>
</dbReference>
<organism evidence="1 2">
    <name type="scientific">Chloropicon roscoffensis</name>
    <dbReference type="NCBI Taxonomy" id="1461544"/>
    <lineage>
        <taxon>Eukaryota</taxon>
        <taxon>Viridiplantae</taxon>
        <taxon>Chlorophyta</taxon>
        <taxon>Chloropicophyceae</taxon>
        <taxon>Chloropicales</taxon>
        <taxon>Chloropicaceae</taxon>
        <taxon>Chloropicon</taxon>
    </lineage>
</organism>
<dbReference type="Proteomes" id="UP001472866">
    <property type="component" value="Chromosome 10"/>
</dbReference>
<name>A0AAX4PF40_9CHLO</name>
<gene>
    <name evidence="1" type="ORF">HKI87_10g61790</name>
</gene>
<dbReference type="InterPro" id="IPR052050">
    <property type="entry name" value="SecEffector_AnkRepeat"/>
</dbReference>
<dbReference type="Gene3D" id="1.25.40.20">
    <property type="entry name" value="Ankyrin repeat-containing domain"/>
    <property type="match status" value="1"/>
</dbReference>
<evidence type="ECO:0000313" key="1">
    <source>
        <dbReference type="EMBL" id="WZN64622.1"/>
    </source>
</evidence>
<keyword evidence="2" id="KW-1185">Reference proteome</keyword>
<dbReference type="SUPFAM" id="SSF48403">
    <property type="entry name" value="Ankyrin repeat"/>
    <property type="match status" value="1"/>
</dbReference>
<protein>
    <submittedName>
        <fullName evidence="1">Ankyrin repeat protein</fullName>
    </submittedName>
</protein>